<dbReference type="AlphaFoldDB" id="A0A1M6CSY9"/>
<accession>A0A1M6CSY9</accession>
<dbReference type="RefSeq" id="WP_073327177.1">
    <property type="nucleotide sequence ID" value="NZ_FQYO01000002.1"/>
</dbReference>
<sequence length="130" mass="12671">MSETDTTRAASGPGDAAAEEAAPGEAALDRLLADVAAREGAPPGGDFLARLEADALAAMPGSAPRPAPRAAGEGAGWADLLGGWLGFGSLGVAALTGLLIGIAPPAALQGYLDDTVAIGLLPDDVALVED</sequence>
<dbReference type="Proteomes" id="UP000184292">
    <property type="component" value="Unassembled WGS sequence"/>
</dbReference>
<dbReference type="STRING" id="1447782.SAMN05444417_1348"/>
<feature type="compositionally biased region" description="Low complexity" evidence="1">
    <location>
        <begin position="9"/>
        <end position="23"/>
    </location>
</feature>
<evidence type="ECO:0008006" key="4">
    <source>
        <dbReference type="Google" id="ProtNLM"/>
    </source>
</evidence>
<dbReference type="EMBL" id="FQYO01000002">
    <property type="protein sequence ID" value="SHI64090.1"/>
    <property type="molecule type" value="Genomic_DNA"/>
</dbReference>
<feature type="region of interest" description="Disordered" evidence="1">
    <location>
        <begin position="1"/>
        <end position="23"/>
    </location>
</feature>
<name>A0A1M6CSY9_9RHOB</name>
<evidence type="ECO:0000313" key="3">
    <source>
        <dbReference type="Proteomes" id="UP000184292"/>
    </source>
</evidence>
<reference evidence="2 3" key="1">
    <citation type="submission" date="2016-11" db="EMBL/GenBank/DDBJ databases">
        <authorList>
            <person name="Jaros S."/>
            <person name="Januszkiewicz K."/>
            <person name="Wedrychowicz H."/>
        </authorList>
    </citation>
    <scope>NUCLEOTIDE SEQUENCE [LARGE SCALE GENOMIC DNA]</scope>
    <source>
        <strain evidence="2 3">DSM 100565</strain>
    </source>
</reference>
<evidence type="ECO:0000256" key="1">
    <source>
        <dbReference type="SAM" id="MobiDB-lite"/>
    </source>
</evidence>
<keyword evidence="3" id="KW-1185">Reference proteome</keyword>
<proteinExistence type="predicted"/>
<organism evidence="2 3">
    <name type="scientific">Wenxinia saemankumensis</name>
    <dbReference type="NCBI Taxonomy" id="1447782"/>
    <lineage>
        <taxon>Bacteria</taxon>
        <taxon>Pseudomonadati</taxon>
        <taxon>Pseudomonadota</taxon>
        <taxon>Alphaproteobacteria</taxon>
        <taxon>Rhodobacterales</taxon>
        <taxon>Roseobacteraceae</taxon>
        <taxon>Wenxinia</taxon>
    </lineage>
</organism>
<gene>
    <name evidence="2" type="ORF">SAMN05444417_1348</name>
</gene>
<protein>
    <recommendedName>
        <fullName evidence="4">Dihydroorotate dehydrogenase</fullName>
    </recommendedName>
</protein>
<evidence type="ECO:0000313" key="2">
    <source>
        <dbReference type="EMBL" id="SHI64090.1"/>
    </source>
</evidence>